<comment type="caution">
    <text evidence="1">The sequence shown here is derived from an EMBL/GenBank/DDBJ whole genome shotgun (WGS) entry which is preliminary data.</text>
</comment>
<dbReference type="Proteomes" id="UP000712281">
    <property type="component" value="Unassembled WGS sequence"/>
</dbReference>
<organism evidence="1 2">
    <name type="scientific">Brassica cretica</name>
    <name type="common">Mustard</name>
    <dbReference type="NCBI Taxonomy" id="69181"/>
    <lineage>
        <taxon>Eukaryota</taxon>
        <taxon>Viridiplantae</taxon>
        <taxon>Streptophyta</taxon>
        <taxon>Embryophyta</taxon>
        <taxon>Tracheophyta</taxon>
        <taxon>Spermatophyta</taxon>
        <taxon>Magnoliopsida</taxon>
        <taxon>eudicotyledons</taxon>
        <taxon>Gunneridae</taxon>
        <taxon>Pentapetalae</taxon>
        <taxon>rosids</taxon>
        <taxon>malvids</taxon>
        <taxon>Brassicales</taxon>
        <taxon>Brassicaceae</taxon>
        <taxon>Brassiceae</taxon>
        <taxon>Brassica</taxon>
    </lineage>
</organism>
<dbReference type="EMBL" id="QGKW02002228">
    <property type="protein sequence ID" value="KAF2536933.1"/>
    <property type="molecule type" value="Genomic_DNA"/>
</dbReference>
<gene>
    <name evidence="1" type="ORF">F2Q68_00019580</name>
</gene>
<name>A0A8S9FTC8_BRACR</name>
<protein>
    <submittedName>
        <fullName evidence="1">Uncharacterized protein</fullName>
    </submittedName>
</protein>
<accession>A0A8S9FTC8</accession>
<reference evidence="1" key="1">
    <citation type="submission" date="2019-12" db="EMBL/GenBank/DDBJ databases">
        <title>Genome sequencing and annotation of Brassica cretica.</title>
        <authorList>
            <person name="Studholme D.J."/>
            <person name="Sarris P.F."/>
        </authorList>
    </citation>
    <scope>NUCLEOTIDE SEQUENCE</scope>
    <source>
        <strain evidence="1">PFS-001/15</strain>
        <tissue evidence="1">Leaf</tissue>
    </source>
</reference>
<dbReference type="AlphaFoldDB" id="A0A8S9FTC8"/>
<proteinExistence type="predicted"/>
<evidence type="ECO:0000313" key="1">
    <source>
        <dbReference type="EMBL" id="KAF2536933.1"/>
    </source>
</evidence>
<sequence length="97" mass="10886">MLVFVRGVGAVCVYDQPGDEATLVKQMVADRSILDLLEYHIDLISESSGVALSEPSRSIRRFLRDVWASDADCVGRGCRDVCIRRSFGGRGYRDRLY</sequence>
<evidence type="ECO:0000313" key="2">
    <source>
        <dbReference type="Proteomes" id="UP000712281"/>
    </source>
</evidence>